<dbReference type="EMBL" id="REFR01000014">
    <property type="protein sequence ID" value="RMB02767.1"/>
    <property type="molecule type" value="Genomic_DNA"/>
</dbReference>
<protein>
    <submittedName>
        <fullName evidence="1">Uncharacterized protein</fullName>
    </submittedName>
</protein>
<sequence length="257" mass="28203">MLVFRSRKGRWYGPLREGGLTGRGAVAPWGGVSGGVRFSGHCRARRAVYAVRSTRLPDRCLFLRSCKGRYPGPLRAGGLTGRGAVAPWGGASGGVRSSGHCRARRAVYAVRSARRPDRCLFLRSRKGRWCDPLRAGGLTGRGAVAPWGGVSGGVRFSRHCRARRAVYAVRSARRPDRCLFFAHARAVTRPAPRGRPDRPGRGRALGWSFGWRTVFQTLPRAQGRLCRPFRAGGLGDRVRRSKSCLHVHRARINPGTV</sequence>
<organism evidence="1 2">
    <name type="scientific">Eilatimonas milleporae</name>
    <dbReference type="NCBI Taxonomy" id="911205"/>
    <lineage>
        <taxon>Bacteria</taxon>
        <taxon>Pseudomonadati</taxon>
        <taxon>Pseudomonadota</taxon>
        <taxon>Alphaproteobacteria</taxon>
        <taxon>Kordiimonadales</taxon>
        <taxon>Kordiimonadaceae</taxon>
        <taxon>Eilatimonas</taxon>
    </lineage>
</organism>
<dbReference type="AlphaFoldDB" id="A0A3M0C294"/>
<keyword evidence="2" id="KW-1185">Reference proteome</keyword>
<evidence type="ECO:0000313" key="2">
    <source>
        <dbReference type="Proteomes" id="UP000271227"/>
    </source>
</evidence>
<reference evidence="1 2" key="1">
    <citation type="submission" date="2018-10" db="EMBL/GenBank/DDBJ databases">
        <title>Genomic Encyclopedia of Archaeal and Bacterial Type Strains, Phase II (KMG-II): from individual species to whole genera.</title>
        <authorList>
            <person name="Goeker M."/>
        </authorList>
    </citation>
    <scope>NUCLEOTIDE SEQUENCE [LARGE SCALE GENOMIC DNA]</scope>
    <source>
        <strain evidence="1 2">DSM 25217</strain>
    </source>
</reference>
<name>A0A3M0C294_9PROT</name>
<gene>
    <name evidence="1" type="ORF">BXY39_3119</name>
</gene>
<accession>A0A3M0C294</accession>
<dbReference type="InParanoid" id="A0A3M0C294"/>
<proteinExistence type="predicted"/>
<comment type="caution">
    <text evidence="1">The sequence shown here is derived from an EMBL/GenBank/DDBJ whole genome shotgun (WGS) entry which is preliminary data.</text>
</comment>
<evidence type="ECO:0000313" key="1">
    <source>
        <dbReference type="EMBL" id="RMB02767.1"/>
    </source>
</evidence>
<dbReference type="Proteomes" id="UP000271227">
    <property type="component" value="Unassembled WGS sequence"/>
</dbReference>